<organism evidence="1 2">
    <name type="scientific">Paraburkholderia madseniana</name>
    <dbReference type="NCBI Taxonomy" id="2599607"/>
    <lineage>
        <taxon>Bacteria</taxon>
        <taxon>Pseudomonadati</taxon>
        <taxon>Pseudomonadota</taxon>
        <taxon>Betaproteobacteria</taxon>
        <taxon>Burkholderiales</taxon>
        <taxon>Burkholderiaceae</taxon>
        <taxon>Paraburkholderia</taxon>
    </lineage>
</organism>
<name>A0A6N6W260_9BURK</name>
<dbReference type="Proteomes" id="UP000463700">
    <property type="component" value="Unassembled WGS sequence"/>
</dbReference>
<sequence>MGGWRHSPAPPCYPTSGKCAAQNATVRLRLCLRVTIVDTGVVMTTKVVMSGREFFLDELQAEPAKFAHWFERARAEAGHAECLCMPGRRLKLQIRLRDGLFHLAVWPLEGESHCNDKKTCFFHKLSPDSSGRGSYAKVAIVDRDDGSTDIKVEVPLSVRADERAPSVPGAPSSGESRERRNAVGLLHELWEGASLNRGSSNRTLPRRTPVSSRRSCITLKSFCMNRGL</sequence>
<dbReference type="Pfam" id="PF06666">
    <property type="entry name" value="DUF1173"/>
    <property type="match status" value="1"/>
</dbReference>
<proteinExistence type="predicted"/>
<accession>A0A6N6W260</accession>
<dbReference type="EMBL" id="VOSW01000162">
    <property type="protein sequence ID" value="KAE8753874.1"/>
    <property type="molecule type" value="Genomic_DNA"/>
</dbReference>
<evidence type="ECO:0000313" key="2">
    <source>
        <dbReference type="Proteomes" id="UP000463700"/>
    </source>
</evidence>
<dbReference type="InterPro" id="IPR009553">
    <property type="entry name" value="DUF1173"/>
</dbReference>
<comment type="caution">
    <text evidence="1">The sequence shown here is derived from an EMBL/GenBank/DDBJ whole genome shotgun (WGS) entry which is preliminary data.</text>
</comment>
<evidence type="ECO:0000313" key="1">
    <source>
        <dbReference type="EMBL" id="KAE8753874.1"/>
    </source>
</evidence>
<dbReference type="OrthoDB" id="8952417at2"/>
<protein>
    <submittedName>
        <fullName evidence="1">DUF1173 family protein</fullName>
    </submittedName>
</protein>
<reference evidence="1 2" key="1">
    <citation type="journal article" date="2020" name="Int. J. Syst. Evol. Microbiol.">
        <title>Paraburkholderia madseniana sp. nov., a phenolic acid-degrading bacterium isolated from acidic forest soil.</title>
        <authorList>
            <person name="Wilhelm R.C."/>
            <person name="Murphy S.J.L."/>
            <person name="Feriancek N.M."/>
            <person name="Karasz D.C."/>
            <person name="DeRito C.M."/>
            <person name="Newman J.D."/>
            <person name="Buckley D.H."/>
        </authorList>
    </citation>
    <scope>NUCLEOTIDE SEQUENCE [LARGE SCALE GENOMIC DNA]</scope>
    <source>
        <strain evidence="1 2">RP11</strain>
    </source>
</reference>
<dbReference type="AlphaFoldDB" id="A0A6N6W260"/>
<gene>
    <name evidence="1" type="ORF">FSO04_42765</name>
</gene>